<dbReference type="KEGG" id="cic:CICLE_v10023168mg"/>
<gene>
    <name evidence="1" type="ORF">CICLE_v10023168mg</name>
</gene>
<keyword evidence="2" id="KW-1185">Reference proteome</keyword>
<dbReference type="Gramene" id="ESR54583">
    <property type="protein sequence ID" value="ESR54583"/>
    <property type="gene ID" value="CICLE_v10023168mg"/>
</dbReference>
<name>V4T304_CITCL</name>
<dbReference type="Proteomes" id="UP000030687">
    <property type="component" value="Unassembled WGS sequence"/>
</dbReference>
<evidence type="ECO:0000313" key="2">
    <source>
        <dbReference type="Proteomes" id="UP000030687"/>
    </source>
</evidence>
<dbReference type="EMBL" id="KI536661">
    <property type="protein sequence ID" value="ESR54583.1"/>
    <property type="molecule type" value="Genomic_DNA"/>
</dbReference>
<reference evidence="1 2" key="1">
    <citation type="submission" date="2013-10" db="EMBL/GenBank/DDBJ databases">
        <authorList>
            <consortium name="International Citrus Genome Consortium"/>
            <person name="Jenkins J."/>
            <person name="Schmutz J."/>
            <person name="Prochnik S."/>
            <person name="Rokhsar D."/>
            <person name="Gmitter F."/>
            <person name="Ollitrault P."/>
            <person name="Machado M."/>
            <person name="Talon M."/>
            <person name="Wincker P."/>
            <person name="Jaillon O."/>
            <person name="Morgante M."/>
        </authorList>
    </citation>
    <scope>NUCLEOTIDE SEQUENCE</scope>
    <source>
        <strain evidence="2">cv. Clemenules</strain>
    </source>
</reference>
<dbReference type="AlphaFoldDB" id="V4T304"/>
<sequence length="75" mass="8241">MLGSLLKSTCNFAASGAWSASENSLIVSLTLSAVFPHPFSKPHSLNLKTDNNEKAVSKRFPTYRSITLIEKRDLC</sequence>
<dbReference type="InParanoid" id="V4T304"/>
<proteinExistence type="predicted"/>
<evidence type="ECO:0000313" key="1">
    <source>
        <dbReference type="EMBL" id="ESR54583.1"/>
    </source>
</evidence>
<protein>
    <submittedName>
        <fullName evidence="1">Uncharacterized protein</fullName>
    </submittedName>
</protein>
<organism evidence="1 2">
    <name type="scientific">Citrus clementina</name>
    <name type="common">Clementine</name>
    <name type="synonym">Citrus deliciosa x Citrus sinensis</name>
    <dbReference type="NCBI Taxonomy" id="85681"/>
    <lineage>
        <taxon>Eukaryota</taxon>
        <taxon>Viridiplantae</taxon>
        <taxon>Streptophyta</taxon>
        <taxon>Embryophyta</taxon>
        <taxon>Tracheophyta</taxon>
        <taxon>Spermatophyta</taxon>
        <taxon>Magnoliopsida</taxon>
        <taxon>eudicotyledons</taxon>
        <taxon>Gunneridae</taxon>
        <taxon>Pentapetalae</taxon>
        <taxon>rosids</taxon>
        <taxon>malvids</taxon>
        <taxon>Sapindales</taxon>
        <taxon>Rutaceae</taxon>
        <taxon>Aurantioideae</taxon>
        <taxon>Citrus</taxon>
    </lineage>
</organism>
<accession>V4T304</accession>